<dbReference type="OrthoDB" id="3540210at2759"/>
<evidence type="ECO:0000256" key="1">
    <source>
        <dbReference type="SAM" id="MobiDB-lite"/>
    </source>
</evidence>
<gene>
    <name evidence="3" type="ORF">BDV95DRAFT_28836</name>
</gene>
<accession>A0A7C8I6C5</accession>
<feature type="compositionally biased region" description="Polar residues" evidence="1">
    <location>
        <begin position="675"/>
        <end position="692"/>
    </location>
</feature>
<keyword evidence="4" id="KW-1185">Reference proteome</keyword>
<evidence type="ECO:0000313" key="3">
    <source>
        <dbReference type="EMBL" id="KAF2871909.1"/>
    </source>
</evidence>
<protein>
    <submittedName>
        <fullName evidence="3">Uncharacterized protein</fullName>
    </submittedName>
</protein>
<reference evidence="3 4" key="1">
    <citation type="submission" date="2020-01" db="EMBL/GenBank/DDBJ databases">
        <authorList>
            <consortium name="DOE Joint Genome Institute"/>
            <person name="Haridas S."/>
            <person name="Albert R."/>
            <person name="Binder M."/>
            <person name="Bloem J."/>
            <person name="Labutti K."/>
            <person name="Salamov A."/>
            <person name="Andreopoulos B."/>
            <person name="Baker S.E."/>
            <person name="Barry K."/>
            <person name="Bills G."/>
            <person name="Bluhm B.H."/>
            <person name="Cannon C."/>
            <person name="Castanera R."/>
            <person name="Culley D.E."/>
            <person name="Daum C."/>
            <person name="Ezra D."/>
            <person name="Gonzalez J.B."/>
            <person name="Henrissat B."/>
            <person name="Kuo A."/>
            <person name="Liang C."/>
            <person name="Lipzen A."/>
            <person name="Lutzoni F."/>
            <person name="Magnuson J."/>
            <person name="Mondo S."/>
            <person name="Nolan M."/>
            <person name="Ohm R."/>
            <person name="Pangilinan J."/>
            <person name="Park H.-J.H."/>
            <person name="Ramirez L."/>
            <person name="Alfaro M."/>
            <person name="Sun H."/>
            <person name="Tritt A."/>
            <person name="Yoshinaga Y."/>
            <person name="Zwiers L.-H.L."/>
            <person name="Turgeon B.G."/>
            <person name="Goodwin S.B."/>
            <person name="Spatafora J.W."/>
            <person name="Crous P.W."/>
            <person name="Grigoriev I.V."/>
        </authorList>
    </citation>
    <scope>NUCLEOTIDE SEQUENCE [LARGE SCALE GENOMIC DNA]</scope>
    <source>
        <strain evidence="3 4">CBS 611.86</strain>
    </source>
</reference>
<feature type="transmembrane region" description="Helical" evidence="2">
    <location>
        <begin position="544"/>
        <end position="570"/>
    </location>
</feature>
<dbReference type="Proteomes" id="UP000481861">
    <property type="component" value="Unassembled WGS sequence"/>
</dbReference>
<feature type="compositionally biased region" description="Polar residues" evidence="1">
    <location>
        <begin position="651"/>
        <end position="666"/>
    </location>
</feature>
<comment type="caution">
    <text evidence="3">The sequence shown here is derived from an EMBL/GenBank/DDBJ whole genome shotgun (WGS) entry which is preliminary data.</text>
</comment>
<proteinExistence type="predicted"/>
<dbReference type="AlphaFoldDB" id="A0A7C8I6C5"/>
<dbReference type="EMBL" id="JAADJZ010000010">
    <property type="protein sequence ID" value="KAF2871909.1"/>
    <property type="molecule type" value="Genomic_DNA"/>
</dbReference>
<keyword evidence="2" id="KW-0812">Transmembrane</keyword>
<keyword evidence="2" id="KW-1133">Transmembrane helix</keyword>
<feature type="region of interest" description="Disordered" evidence="1">
    <location>
        <begin position="651"/>
        <end position="737"/>
    </location>
</feature>
<name>A0A7C8I6C5_9PLEO</name>
<feature type="transmembrane region" description="Helical" evidence="2">
    <location>
        <begin position="36"/>
        <end position="60"/>
    </location>
</feature>
<organism evidence="3 4">
    <name type="scientific">Massariosphaeria phaeospora</name>
    <dbReference type="NCBI Taxonomy" id="100035"/>
    <lineage>
        <taxon>Eukaryota</taxon>
        <taxon>Fungi</taxon>
        <taxon>Dikarya</taxon>
        <taxon>Ascomycota</taxon>
        <taxon>Pezizomycotina</taxon>
        <taxon>Dothideomycetes</taxon>
        <taxon>Pleosporomycetidae</taxon>
        <taxon>Pleosporales</taxon>
        <taxon>Pleosporales incertae sedis</taxon>
        <taxon>Massariosphaeria</taxon>
    </lineage>
</organism>
<evidence type="ECO:0000313" key="4">
    <source>
        <dbReference type="Proteomes" id="UP000481861"/>
    </source>
</evidence>
<keyword evidence="2" id="KW-0472">Membrane</keyword>
<sequence length="737" mass="80458">MSELPSQFVKRGIWTNLEQGPVLGQTITTDIGTGTVVIALLAVLSSIGTAHLWHLLVFVYHQSRANGQHRDALFRQQQATLRTLPTPSTLLAEAIKSWWAWRNKADSALSRSLLQGSLALLCTLASLSASILSSWVITSSNIEVLVDSPHCGVTPTSSIYQANLVQVTHTYASECYQNMTSLPQRCNNIFTRPNIPLVTSYTDCPFLPSMCVHGTNDPPAVSIDSGLVSVRGAFGLNIASHDDMRYRRRTTCAVLPTEGHTSIINASDFPTGIRGKQDFPGEQLILYHYGQQPLNGEWANTTAFHSLLASNLSRQCGLLSQISYQSPIFQEEYTSFEPMQEMKRDDADIALMGVFKYATEYLTPVDDLVFSAHRESSTVYVGVDGGNATFYLSDTPGTFIGCTAQYQFCIAENCTPLGGLPADILDIFPMTSNIQAALLELFVNVSFSFDISTQRDDQLNALTFTQDGTVKSMPDNQWVVETQYWEYNVWASIQGAISDYAIGPAVRAPSEESMVGKPVTDGEKALCNAQKMRKAGGFVNINCFGLVFIVVVSCTFMALDIGLLHFLIYLSKFRRALAPRSDRWIQDGVLQLQRRAYEGQGQGTWTNLDQEIPLTVEKELLSDLQNNTNAPAQSKGPPNQESKAAIEPNSLSTPTQLEDSSVQGSVATGPIARTPLSQQTQQDLNGSPSPTRMSFAIPEPPQVGTMNATGLGRTVSIDRGHDLPAGGTATSDAPDRH</sequence>
<evidence type="ECO:0000256" key="2">
    <source>
        <dbReference type="SAM" id="Phobius"/>
    </source>
</evidence>